<dbReference type="PANTHER" id="PTHR46229:SF2">
    <property type="entry name" value="BOLA-LIKE PROTEIN 1"/>
    <property type="match status" value="1"/>
</dbReference>
<evidence type="ECO:0008006" key="5">
    <source>
        <dbReference type="Google" id="ProtNLM"/>
    </source>
</evidence>
<dbReference type="HOGENOM" id="CLU_109462_4_1_6"/>
<dbReference type="Gene3D" id="3.30.300.90">
    <property type="entry name" value="BolA-like"/>
    <property type="match status" value="1"/>
</dbReference>
<gene>
    <name evidence="3" type="ORF">MED297_13047</name>
</gene>
<accession>A4BC85</accession>
<evidence type="ECO:0000256" key="1">
    <source>
        <dbReference type="ARBA" id="ARBA00005578"/>
    </source>
</evidence>
<dbReference type="PANTHER" id="PTHR46229">
    <property type="entry name" value="BOLA TRANSCRIPTION REGULATOR"/>
    <property type="match status" value="1"/>
</dbReference>
<dbReference type="InterPro" id="IPR002634">
    <property type="entry name" value="BolA"/>
</dbReference>
<name>A4BC85_9GAMM</name>
<evidence type="ECO:0000256" key="2">
    <source>
        <dbReference type="RuleBase" id="RU003860"/>
    </source>
</evidence>
<keyword evidence="4" id="KW-1185">Reference proteome</keyword>
<dbReference type="PIRSF" id="PIRSF003113">
    <property type="entry name" value="BolA"/>
    <property type="match status" value="1"/>
</dbReference>
<reference evidence="3 4" key="1">
    <citation type="submission" date="2006-02" db="EMBL/GenBank/DDBJ databases">
        <authorList>
            <person name="Pinhassi J."/>
            <person name="Pedros-Alio C."/>
            <person name="Ferriera S."/>
            <person name="Johnson J."/>
            <person name="Kravitz S."/>
            <person name="Halpern A."/>
            <person name="Remington K."/>
            <person name="Beeson K."/>
            <person name="Tran B."/>
            <person name="Rogers Y.-H."/>
            <person name="Friedman R."/>
            <person name="Venter J.C."/>
        </authorList>
    </citation>
    <scope>NUCLEOTIDE SEQUENCE [LARGE SCALE GENOMIC DNA]</scope>
    <source>
        <strain evidence="3 4">MED297</strain>
    </source>
</reference>
<dbReference type="EMBL" id="AAOE01000005">
    <property type="protein sequence ID" value="EAR10151.1"/>
    <property type="molecule type" value="Genomic_DNA"/>
</dbReference>
<proteinExistence type="inferred from homology"/>
<dbReference type="InterPro" id="IPR036065">
    <property type="entry name" value="BolA-like_sf"/>
</dbReference>
<protein>
    <recommendedName>
        <fullName evidence="5">BolA-like protein</fullName>
    </recommendedName>
</protein>
<comment type="similarity">
    <text evidence="1 2">Belongs to the BolA/IbaG family.</text>
</comment>
<dbReference type="AlphaFoldDB" id="A4BC85"/>
<dbReference type="RefSeq" id="WP_008042463.1">
    <property type="nucleotide sequence ID" value="NZ_CH724149.1"/>
</dbReference>
<evidence type="ECO:0000313" key="3">
    <source>
        <dbReference type="EMBL" id="EAR10151.1"/>
    </source>
</evidence>
<comment type="caution">
    <text evidence="3">The sequence shown here is derived from an EMBL/GenBank/DDBJ whole genome shotgun (WGS) entry which is preliminary data.</text>
</comment>
<dbReference type="Pfam" id="PF01722">
    <property type="entry name" value="BolA"/>
    <property type="match status" value="1"/>
</dbReference>
<sequence length="76" mass="8070">MTSDDVKNLLIPAFADATIEVAGEGAKFDISMVSEAFAGKRAVARQQMVYAVLNEQIASGDIHAVTMTLKTPDELG</sequence>
<evidence type="ECO:0000313" key="4">
    <source>
        <dbReference type="Proteomes" id="UP000005953"/>
    </source>
</evidence>
<dbReference type="InterPro" id="IPR050961">
    <property type="entry name" value="BolA/IbaG_stress_morph_reg"/>
</dbReference>
<dbReference type="SUPFAM" id="SSF82657">
    <property type="entry name" value="BolA-like"/>
    <property type="match status" value="1"/>
</dbReference>
<dbReference type="STRING" id="314283.MED297_13047"/>
<dbReference type="Proteomes" id="UP000005953">
    <property type="component" value="Unassembled WGS sequence"/>
</dbReference>
<dbReference type="OrthoDB" id="9812890at2"/>
<organism evidence="3 4">
    <name type="scientific">Reinekea blandensis MED297</name>
    <dbReference type="NCBI Taxonomy" id="314283"/>
    <lineage>
        <taxon>Bacteria</taxon>
        <taxon>Pseudomonadati</taxon>
        <taxon>Pseudomonadota</taxon>
        <taxon>Gammaproteobacteria</taxon>
        <taxon>Oceanospirillales</taxon>
        <taxon>Saccharospirillaceae</taxon>
        <taxon>Reinekea</taxon>
    </lineage>
</organism>